<dbReference type="Proteomes" id="UP000033607">
    <property type="component" value="Unassembled WGS sequence"/>
</dbReference>
<evidence type="ECO:0000313" key="3">
    <source>
        <dbReference type="Proteomes" id="UP000033607"/>
    </source>
</evidence>
<dbReference type="PATRIC" id="fig|1637645.4.peg.2090"/>
<proteinExistence type="predicted"/>
<evidence type="ECO:0000256" key="1">
    <source>
        <dbReference type="SAM" id="MobiDB-lite"/>
    </source>
</evidence>
<reference evidence="2 3" key="1">
    <citation type="submission" date="2015-06" db="EMBL/GenBank/DDBJ databases">
        <title>Draft genome assembly of filamentous brackish cyanobacterium Limnoraphis robusta strain CS-951.</title>
        <authorList>
            <person name="Willis A."/>
            <person name="Parks M."/>
            <person name="Burford M.A."/>
        </authorList>
    </citation>
    <scope>NUCLEOTIDE SEQUENCE [LARGE SCALE GENOMIC DNA]</scope>
    <source>
        <strain evidence="2 3">CS-951</strain>
    </source>
</reference>
<dbReference type="EMBL" id="LATL02000101">
    <property type="protein sequence ID" value="KKD34902.1"/>
    <property type="molecule type" value="Genomic_DNA"/>
</dbReference>
<evidence type="ECO:0000313" key="2">
    <source>
        <dbReference type="EMBL" id="KKD34902.1"/>
    </source>
</evidence>
<name>A0A0F5Y8D9_9CYAN</name>
<organism evidence="2 3">
    <name type="scientific">Limnoraphis robusta CS-951</name>
    <dbReference type="NCBI Taxonomy" id="1637645"/>
    <lineage>
        <taxon>Bacteria</taxon>
        <taxon>Bacillati</taxon>
        <taxon>Cyanobacteriota</taxon>
        <taxon>Cyanophyceae</taxon>
        <taxon>Oscillatoriophycideae</taxon>
        <taxon>Oscillatoriales</taxon>
        <taxon>Sirenicapillariaceae</taxon>
        <taxon>Limnoraphis</taxon>
    </lineage>
</organism>
<protein>
    <submittedName>
        <fullName evidence="2">Uncharacterized protein</fullName>
    </submittedName>
</protein>
<accession>A0A0F5Y8D9</accession>
<feature type="region of interest" description="Disordered" evidence="1">
    <location>
        <begin position="1"/>
        <end position="25"/>
    </location>
</feature>
<sequence>MIEMFLPSSHRNNTYEPTSKPEDIPDPYDWIQEHRSLAHIAHTLSLLNGIQEGEDFYYTPEGELVIGLKARDLLKANCDDQDWQYVRNYLSIQKI</sequence>
<gene>
    <name evidence="2" type="ORF">WN50_28420</name>
</gene>
<dbReference type="AlphaFoldDB" id="A0A0F5Y8D9"/>
<comment type="caution">
    <text evidence="2">The sequence shown here is derived from an EMBL/GenBank/DDBJ whole genome shotgun (WGS) entry which is preliminary data.</text>
</comment>